<evidence type="ECO:0008006" key="3">
    <source>
        <dbReference type="Google" id="ProtNLM"/>
    </source>
</evidence>
<dbReference type="EMBL" id="NOXX01000161">
    <property type="protein sequence ID" value="OYQ46496.1"/>
    <property type="molecule type" value="Genomic_DNA"/>
</dbReference>
<dbReference type="AlphaFoldDB" id="A0A255ZYH5"/>
<name>A0A255ZYH5_9FLAO</name>
<comment type="caution">
    <text evidence="1">The sequence shown here is derived from an EMBL/GenBank/DDBJ whole genome shotgun (WGS) entry which is preliminary data.</text>
</comment>
<keyword evidence="2" id="KW-1185">Reference proteome</keyword>
<evidence type="ECO:0000313" key="2">
    <source>
        <dbReference type="Proteomes" id="UP000216035"/>
    </source>
</evidence>
<dbReference type="OrthoDB" id="959664at2"/>
<evidence type="ECO:0000313" key="1">
    <source>
        <dbReference type="EMBL" id="OYQ46496.1"/>
    </source>
</evidence>
<accession>A0A255ZYH5</accession>
<sequence length="114" mass="12859">MVSLRYSTEERRCFFVNVGSRICKKLQLSVGSRIEVIFEIDRTENQFAVPEEWTAVLTSDQEAAVIFNGLSAGNKRSLLYLVAQVKSPEKRIERALKIAEKIKAGISSARIILK</sequence>
<organism evidence="1 2">
    <name type="scientific">Flavobacterium aurantiibacter</name>
    <dbReference type="NCBI Taxonomy" id="2023067"/>
    <lineage>
        <taxon>Bacteria</taxon>
        <taxon>Pseudomonadati</taxon>
        <taxon>Bacteroidota</taxon>
        <taxon>Flavobacteriia</taxon>
        <taxon>Flavobacteriales</taxon>
        <taxon>Flavobacteriaceae</taxon>
        <taxon>Flavobacterium</taxon>
    </lineage>
</organism>
<protein>
    <recommendedName>
        <fullName evidence="3">DUF1905 domain-containing protein</fullName>
    </recommendedName>
</protein>
<dbReference type="Proteomes" id="UP000216035">
    <property type="component" value="Unassembled WGS sequence"/>
</dbReference>
<dbReference type="Pfam" id="PF13376">
    <property type="entry name" value="OmdA"/>
    <property type="match status" value="1"/>
</dbReference>
<gene>
    <name evidence="1" type="ORF">CHX27_04235</name>
</gene>
<proteinExistence type="predicted"/>
<reference evidence="1 2" key="1">
    <citation type="submission" date="2017-07" db="EMBL/GenBank/DDBJ databases">
        <title>Flavobacterium cyanobacteriorum sp. nov., isolated from cyanobacterial aggregates in a eutrophic lake.</title>
        <authorList>
            <person name="Cai H."/>
        </authorList>
    </citation>
    <scope>NUCLEOTIDE SEQUENCE [LARGE SCALE GENOMIC DNA]</scope>
    <source>
        <strain evidence="1 2">TH167</strain>
    </source>
</reference>